<dbReference type="AlphaFoldDB" id="A0A0F0M145"/>
<evidence type="ECO:0000313" key="15">
    <source>
        <dbReference type="Proteomes" id="UP000033451"/>
    </source>
</evidence>
<dbReference type="EMBL" id="DMNG01000193">
    <property type="protein sequence ID" value="HAN25124.1"/>
    <property type="molecule type" value="Genomic_DNA"/>
</dbReference>
<comment type="caution">
    <text evidence="14">The sequence shown here is derived from an EMBL/GenBank/DDBJ whole genome shotgun (WGS) entry which is preliminary data.</text>
</comment>
<evidence type="ECO:0000256" key="2">
    <source>
        <dbReference type="ARBA" id="ARBA00004236"/>
    </source>
</evidence>
<feature type="transmembrane region" description="Helical" evidence="11">
    <location>
        <begin position="115"/>
        <end position="137"/>
    </location>
</feature>
<proteinExistence type="predicted"/>
<dbReference type="RefSeq" id="WP_045245860.1">
    <property type="nucleotide sequence ID" value="NZ_JYIY01000037.1"/>
</dbReference>
<evidence type="ECO:0000256" key="9">
    <source>
        <dbReference type="ARBA" id="ARBA00029829"/>
    </source>
</evidence>
<evidence type="ECO:0000256" key="6">
    <source>
        <dbReference type="ARBA" id="ARBA00023015"/>
    </source>
</evidence>
<dbReference type="PANTHER" id="PTHR37461">
    <property type="entry name" value="ANTI-SIGMA-K FACTOR RSKA"/>
    <property type="match status" value="1"/>
</dbReference>
<keyword evidence="15" id="KW-1185">Reference proteome</keyword>
<gene>
    <name evidence="13" type="ORF">DCP95_11205</name>
    <name evidence="14" type="ORF">RR49_00143</name>
</gene>
<evidence type="ECO:0000313" key="16">
    <source>
        <dbReference type="Proteomes" id="UP000257479"/>
    </source>
</evidence>
<keyword evidence="7 11" id="KW-0472">Membrane</keyword>
<reference evidence="13 16" key="2">
    <citation type="journal article" date="2018" name="Nat. Biotechnol.">
        <title>A standardized bacterial taxonomy based on genome phylogeny substantially revises the tree of life.</title>
        <authorList>
            <person name="Parks D.H."/>
            <person name="Chuvochina M."/>
            <person name="Waite D.W."/>
            <person name="Rinke C."/>
            <person name="Skarshewski A."/>
            <person name="Chaumeil P.A."/>
            <person name="Hugenholtz P."/>
        </authorList>
    </citation>
    <scope>NUCLEOTIDE SEQUENCE [LARGE SCALE GENOMIC DNA]</scope>
    <source>
        <strain evidence="13">UBA9152</strain>
    </source>
</reference>
<dbReference type="EMBL" id="JYIY01000037">
    <property type="protein sequence ID" value="KJL44385.1"/>
    <property type="molecule type" value="Genomic_DNA"/>
</dbReference>
<dbReference type="Gene3D" id="1.10.10.1320">
    <property type="entry name" value="Anti-sigma factor, zinc-finger domain"/>
    <property type="match status" value="1"/>
</dbReference>
<protein>
    <recommendedName>
        <fullName evidence="10">Regulator of SigK</fullName>
    </recommendedName>
    <alternativeName>
        <fullName evidence="9">Sigma-K anti-sigma factor RskA</fullName>
    </alternativeName>
</protein>
<feature type="domain" description="Anti-sigma K factor RskA C-terminal" evidence="12">
    <location>
        <begin position="120"/>
        <end position="256"/>
    </location>
</feature>
<dbReference type="OrthoDB" id="153510at2"/>
<dbReference type="Proteomes" id="UP000033451">
    <property type="component" value="Unassembled WGS sequence"/>
</dbReference>
<dbReference type="InterPro" id="IPR018764">
    <property type="entry name" value="RskA_C"/>
</dbReference>
<evidence type="ECO:0000256" key="1">
    <source>
        <dbReference type="ARBA" id="ARBA00004167"/>
    </source>
</evidence>
<dbReference type="Pfam" id="PF10099">
    <property type="entry name" value="RskA_C"/>
    <property type="match status" value="1"/>
</dbReference>
<evidence type="ECO:0000313" key="13">
    <source>
        <dbReference type="EMBL" id="HAN25124.1"/>
    </source>
</evidence>
<evidence type="ECO:0000256" key="5">
    <source>
        <dbReference type="ARBA" id="ARBA00022989"/>
    </source>
</evidence>
<evidence type="ECO:0000256" key="11">
    <source>
        <dbReference type="SAM" id="Phobius"/>
    </source>
</evidence>
<keyword evidence="5 11" id="KW-1133">Transmembrane helix</keyword>
<dbReference type="Proteomes" id="UP000257479">
    <property type="component" value="Unassembled WGS sequence"/>
</dbReference>
<evidence type="ECO:0000256" key="8">
    <source>
        <dbReference type="ARBA" id="ARBA00023163"/>
    </source>
</evidence>
<dbReference type="PANTHER" id="PTHR37461:SF1">
    <property type="entry name" value="ANTI-SIGMA-K FACTOR RSKA"/>
    <property type="match status" value="1"/>
</dbReference>
<organism evidence="14 15">
    <name type="scientific">Microbacterium ginsengisoli</name>
    <dbReference type="NCBI Taxonomy" id="400772"/>
    <lineage>
        <taxon>Bacteria</taxon>
        <taxon>Bacillati</taxon>
        <taxon>Actinomycetota</taxon>
        <taxon>Actinomycetes</taxon>
        <taxon>Micrococcales</taxon>
        <taxon>Microbacteriaceae</taxon>
        <taxon>Microbacterium</taxon>
    </lineage>
</organism>
<keyword evidence="6" id="KW-0805">Transcription regulation</keyword>
<dbReference type="GO" id="GO:0016989">
    <property type="term" value="F:sigma factor antagonist activity"/>
    <property type="evidence" value="ECO:0007669"/>
    <property type="project" value="TreeGrafter"/>
</dbReference>
<dbReference type="STRING" id="400772.RR49_00143"/>
<dbReference type="GO" id="GO:0006417">
    <property type="term" value="P:regulation of translation"/>
    <property type="evidence" value="ECO:0007669"/>
    <property type="project" value="TreeGrafter"/>
</dbReference>
<evidence type="ECO:0000256" key="7">
    <source>
        <dbReference type="ARBA" id="ARBA00023136"/>
    </source>
</evidence>
<keyword evidence="3" id="KW-1003">Cell membrane</keyword>
<reference evidence="14 15" key="1">
    <citation type="submission" date="2015-02" db="EMBL/GenBank/DDBJ databases">
        <title>Draft genome sequences of ten Microbacterium spp. with emphasis on heavy metal contaminated environments.</title>
        <authorList>
            <person name="Corretto E."/>
        </authorList>
    </citation>
    <scope>NUCLEOTIDE SEQUENCE [LARGE SCALE GENOMIC DNA]</scope>
    <source>
        <strain evidence="14 15">DSM 18659</strain>
    </source>
</reference>
<dbReference type="InterPro" id="IPR041916">
    <property type="entry name" value="Anti_sigma_zinc_sf"/>
</dbReference>
<dbReference type="InterPro" id="IPR051474">
    <property type="entry name" value="Anti-sigma-K/W_factor"/>
</dbReference>
<evidence type="ECO:0000256" key="10">
    <source>
        <dbReference type="ARBA" id="ARBA00030803"/>
    </source>
</evidence>
<evidence type="ECO:0000256" key="3">
    <source>
        <dbReference type="ARBA" id="ARBA00022475"/>
    </source>
</evidence>
<sequence length="263" mass="26450">MNENDFAELSAARALGALSPDEQRAFDEALASHPEWAATVAADEAAAAALADTVTDVAPPADLRASLLARIQDLPQHSDADAAADAPPAPFTFVTPSVESVRSAPIANARRARRILFALAASIALVVAIGIGGTMIAGQLNPKPAAVVALEKIESAPDAASAQAGVTGGGTATLHWSSSLGQAVLVSSGMASLASDRTYELWYLRDGVPTAAGTFDVSGGSATAQLRGGFQAGDIVAVTVEQQGGSATGQPTTKPVLAIETPA</sequence>
<evidence type="ECO:0000313" key="14">
    <source>
        <dbReference type="EMBL" id="KJL44385.1"/>
    </source>
</evidence>
<comment type="subcellular location">
    <subcellularLocation>
        <location evidence="2">Cell membrane</location>
    </subcellularLocation>
    <subcellularLocation>
        <location evidence="1">Membrane</location>
        <topology evidence="1">Single-pass membrane protein</topology>
    </subcellularLocation>
</comment>
<dbReference type="GO" id="GO:0005886">
    <property type="term" value="C:plasma membrane"/>
    <property type="evidence" value="ECO:0007669"/>
    <property type="project" value="UniProtKB-SubCell"/>
</dbReference>
<keyword evidence="8" id="KW-0804">Transcription</keyword>
<evidence type="ECO:0000256" key="4">
    <source>
        <dbReference type="ARBA" id="ARBA00022692"/>
    </source>
</evidence>
<accession>A0A0F0M145</accession>
<name>A0A0F0M145_9MICO</name>
<keyword evidence="4 11" id="KW-0812">Transmembrane</keyword>
<evidence type="ECO:0000259" key="12">
    <source>
        <dbReference type="Pfam" id="PF10099"/>
    </source>
</evidence>
<dbReference type="PATRIC" id="fig|400772.4.peg.167"/>